<reference evidence="2" key="1">
    <citation type="journal article" date="2021" name="bioRxiv">
        <title>Whole Genome Assembly and Annotation of Northern Wild Rice, Zizania palustris L., Supports a Whole Genome Duplication in the Zizania Genus.</title>
        <authorList>
            <person name="Haas M."/>
            <person name="Kono T."/>
            <person name="Macchietto M."/>
            <person name="Millas R."/>
            <person name="McGilp L."/>
            <person name="Shao M."/>
            <person name="Duquette J."/>
            <person name="Hirsch C.N."/>
            <person name="Kimball J."/>
        </authorList>
    </citation>
    <scope>NUCLEOTIDE SEQUENCE</scope>
    <source>
        <tissue evidence="2">Fresh leaf tissue</tissue>
    </source>
</reference>
<keyword evidence="3" id="KW-1185">Reference proteome</keyword>
<dbReference type="Proteomes" id="UP000729402">
    <property type="component" value="Unassembled WGS sequence"/>
</dbReference>
<dbReference type="AlphaFoldDB" id="A0A8J5WM65"/>
<protein>
    <submittedName>
        <fullName evidence="2">Uncharacterized protein</fullName>
    </submittedName>
</protein>
<name>A0A8J5WM65_ZIZPA</name>
<sequence length="110" mass="12253">MMRHLRAMTASPWPEDTAQSQSVSVETRTEAKRREPRPKVGNTSMWHADDVDIRSAAPFTADNPMNTLCRRLLSATPFHHRGDEGRHEERGRSDGNDGARPVAPSGECSD</sequence>
<evidence type="ECO:0000313" key="2">
    <source>
        <dbReference type="EMBL" id="KAG8091563.1"/>
    </source>
</evidence>
<evidence type="ECO:0000256" key="1">
    <source>
        <dbReference type="SAM" id="MobiDB-lite"/>
    </source>
</evidence>
<gene>
    <name evidence="2" type="ORF">GUJ93_ZPchr0012g21262</name>
</gene>
<comment type="caution">
    <text evidence="2">The sequence shown here is derived from an EMBL/GenBank/DDBJ whole genome shotgun (WGS) entry which is preliminary data.</text>
</comment>
<feature type="region of interest" description="Disordered" evidence="1">
    <location>
        <begin position="77"/>
        <end position="110"/>
    </location>
</feature>
<organism evidence="2 3">
    <name type="scientific">Zizania palustris</name>
    <name type="common">Northern wild rice</name>
    <dbReference type="NCBI Taxonomy" id="103762"/>
    <lineage>
        <taxon>Eukaryota</taxon>
        <taxon>Viridiplantae</taxon>
        <taxon>Streptophyta</taxon>
        <taxon>Embryophyta</taxon>
        <taxon>Tracheophyta</taxon>
        <taxon>Spermatophyta</taxon>
        <taxon>Magnoliopsida</taxon>
        <taxon>Liliopsida</taxon>
        <taxon>Poales</taxon>
        <taxon>Poaceae</taxon>
        <taxon>BOP clade</taxon>
        <taxon>Oryzoideae</taxon>
        <taxon>Oryzeae</taxon>
        <taxon>Zizaniinae</taxon>
        <taxon>Zizania</taxon>
    </lineage>
</organism>
<proteinExistence type="predicted"/>
<reference evidence="2" key="2">
    <citation type="submission" date="2021-02" db="EMBL/GenBank/DDBJ databases">
        <authorList>
            <person name="Kimball J.A."/>
            <person name="Haas M.W."/>
            <person name="Macchietto M."/>
            <person name="Kono T."/>
            <person name="Duquette J."/>
            <person name="Shao M."/>
        </authorList>
    </citation>
    <scope>NUCLEOTIDE SEQUENCE</scope>
    <source>
        <tissue evidence="2">Fresh leaf tissue</tissue>
    </source>
</reference>
<evidence type="ECO:0000313" key="3">
    <source>
        <dbReference type="Proteomes" id="UP000729402"/>
    </source>
</evidence>
<feature type="region of interest" description="Disordered" evidence="1">
    <location>
        <begin position="1"/>
        <end position="46"/>
    </location>
</feature>
<feature type="compositionally biased region" description="Basic and acidic residues" evidence="1">
    <location>
        <begin position="80"/>
        <end position="97"/>
    </location>
</feature>
<accession>A0A8J5WM65</accession>
<feature type="compositionally biased region" description="Polar residues" evidence="1">
    <location>
        <begin position="17"/>
        <end position="26"/>
    </location>
</feature>
<dbReference type="EMBL" id="JAAALK010000080">
    <property type="protein sequence ID" value="KAG8091563.1"/>
    <property type="molecule type" value="Genomic_DNA"/>
</dbReference>